<name>A0AB73FAB2_ACIBA</name>
<protein>
    <recommendedName>
        <fullName evidence="3">DUF4852 domain-containing protein</fullName>
    </recommendedName>
</protein>
<comment type="caution">
    <text evidence="1">The sequence shown here is derived from an EMBL/GenBank/DDBJ whole genome shotgun (WGS) entry which is preliminary data.</text>
</comment>
<dbReference type="EMBL" id="LLFE01000188">
    <property type="protein sequence ID" value="KQD10736.1"/>
    <property type="molecule type" value="Genomic_DNA"/>
</dbReference>
<sequence length="220" mass="25395">MNKLIYFIILNILLIGSVYAEKNKFLNMAQSKVKQEMKDPDSTKFQNLREIKNSVGESVVCGEVNAKNSYGGYVGYHLFSYSPDGVVILNSPKDSDYYRNKFIYDKSGCAGEKEEFLARNKDMFKNYCLVAYDLFTDVIVNNKTNLDAITYAMSNYQKYNLSVFNNDLDKAKTDLLANLEQVLQSKETVKKIKKDKNGMFKAQYMFICPISMEKKYIFEK</sequence>
<evidence type="ECO:0000313" key="1">
    <source>
        <dbReference type="EMBL" id="KQD10736.1"/>
    </source>
</evidence>
<proteinExistence type="predicted"/>
<gene>
    <name evidence="1" type="ORF">APD06_09950</name>
</gene>
<evidence type="ECO:0000313" key="2">
    <source>
        <dbReference type="Proteomes" id="UP000051322"/>
    </source>
</evidence>
<dbReference type="RefSeq" id="WP_057692831.1">
    <property type="nucleotide sequence ID" value="NZ_JABBFT010000025.1"/>
</dbReference>
<accession>A0AB73FAB2</accession>
<organism evidence="1 2">
    <name type="scientific">Acinetobacter baumannii</name>
    <dbReference type="NCBI Taxonomy" id="470"/>
    <lineage>
        <taxon>Bacteria</taxon>
        <taxon>Pseudomonadati</taxon>
        <taxon>Pseudomonadota</taxon>
        <taxon>Gammaproteobacteria</taxon>
        <taxon>Moraxellales</taxon>
        <taxon>Moraxellaceae</taxon>
        <taxon>Acinetobacter</taxon>
        <taxon>Acinetobacter calcoaceticus/baumannii complex</taxon>
    </lineage>
</organism>
<dbReference type="AlphaFoldDB" id="A0AB73FAB2"/>
<dbReference type="Proteomes" id="UP000051322">
    <property type="component" value="Unassembled WGS sequence"/>
</dbReference>
<reference evidence="1 2" key="1">
    <citation type="submission" date="2015-10" db="EMBL/GenBank/DDBJ databases">
        <title>The utility of whole genome sequencing in characterizing Acinetobacter epidemiology and analyzing hospital outbreaks.</title>
        <authorList>
            <person name="Ozer E.A."/>
            <person name="Fitzpatrick M.A."/>
            <person name="Hauser A.R."/>
        </authorList>
    </citation>
    <scope>NUCLEOTIDE SEQUENCE [LARGE SCALE GENOMIC DNA]</scope>
    <source>
        <strain evidence="1 2">ABBL059</strain>
    </source>
</reference>
<evidence type="ECO:0008006" key="3">
    <source>
        <dbReference type="Google" id="ProtNLM"/>
    </source>
</evidence>